<protein>
    <submittedName>
        <fullName evidence="4">DUF4349 domain-containing protein</fullName>
    </submittedName>
</protein>
<evidence type="ECO:0000256" key="2">
    <source>
        <dbReference type="SAM" id="Phobius"/>
    </source>
</evidence>
<sequence length="307" mass="32152">MRRIRGAVVGMAALGIVLLAGCGGSSNDSSAEGMSAPAQRQDGGSGAGDSAKEAEGTSGSGAPKAAGKPQEQPSVTRAIIKTGSLTVEADDVNGQRQKAITVVTSLRGQVASEDTGNNADGKITQANLVLKVPTASYETAIQRLSELGKRTQIHQESADVTEQVVDVESRINSQRASLERMRTLLAKANTIGEIVSVETELTRREADLESLLAKQKNLSLQTELATLTLTLTETGKPPVAEDPDRGFLAGLKGGWSAFVATFSALATALGAVLPFLVLIALIGLPLWRNRHRLRRQPALPQTPDGGQ</sequence>
<keyword evidence="2" id="KW-1133">Transmembrane helix</keyword>
<feature type="domain" description="DUF4349" evidence="3">
    <location>
        <begin position="77"/>
        <end position="287"/>
    </location>
</feature>
<feature type="transmembrane region" description="Helical" evidence="2">
    <location>
        <begin position="255"/>
        <end position="287"/>
    </location>
</feature>
<dbReference type="Pfam" id="PF14257">
    <property type="entry name" value="DUF4349"/>
    <property type="match status" value="1"/>
</dbReference>
<gene>
    <name evidence="4" type="ORF">E0H73_20870</name>
</gene>
<dbReference type="RefSeq" id="WP_131358947.1">
    <property type="nucleotide sequence ID" value="NZ_SJKB01000006.1"/>
</dbReference>
<dbReference type="OrthoDB" id="186919at2"/>
<comment type="caution">
    <text evidence="4">The sequence shown here is derived from an EMBL/GenBank/DDBJ whole genome shotgun (WGS) entry which is preliminary data.</text>
</comment>
<proteinExistence type="predicted"/>
<evidence type="ECO:0000313" key="5">
    <source>
        <dbReference type="Proteomes" id="UP000291144"/>
    </source>
</evidence>
<evidence type="ECO:0000256" key="1">
    <source>
        <dbReference type="SAM" id="MobiDB-lite"/>
    </source>
</evidence>
<keyword evidence="2" id="KW-0472">Membrane</keyword>
<evidence type="ECO:0000313" key="4">
    <source>
        <dbReference type="EMBL" id="TCC60390.1"/>
    </source>
</evidence>
<name>A0A4R0KK14_9ACTN</name>
<evidence type="ECO:0000259" key="3">
    <source>
        <dbReference type="Pfam" id="PF14257"/>
    </source>
</evidence>
<accession>A0A4R0KK14</accession>
<dbReference type="AlphaFoldDB" id="A0A4R0KK14"/>
<feature type="region of interest" description="Disordered" evidence="1">
    <location>
        <begin position="25"/>
        <end position="75"/>
    </location>
</feature>
<reference evidence="4 5" key="1">
    <citation type="submission" date="2019-02" db="EMBL/GenBank/DDBJ databases">
        <title>Kribbella capetownensis sp. nov. and Kribbella speibonae sp. nov., isolated from soil.</title>
        <authorList>
            <person name="Curtis S.M."/>
            <person name="Norton I."/>
            <person name="Everest G.J."/>
            <person name="Meyers P.R."/>
        </authorList>
    </citation>
    <scope>NUCLEOTIDE SEQUENCE [LARGE SCALE GENOMIC DNA]</scope>
    <source>
        <strain evidence="4 5">NRRL B-24813</strain>
    </source>
</reference>
<organism evidence="4 5">
    <name type="scientific">Kribbella pittospori</name>
    <dbReference type="NCBI Taxonomy" id="722689"/>
    <lineage>
        <taxon>Bacteria</taxon>
        <taxon>Bacillati</taxon>
        <taxon>Actinomycetota</taxon>
        <taxon>Actinomycetes</taxon>
        <taxon>Propionibacteriales</taxon>
        <taxon>Kribbellaceae</taxon>
        <taxon>Kribbella</taxon>
    </lineage>
</organism>
<keyword evidence="2" id="KW-0812">Transmembrane</keyword>
<keyword evidence="5" id="KW-1185">Reference proteome</keyword>
<dbReference type="Proteomes" id="UP000291144">
    <property type="component" value="Unassembled WGS sequence"/>
</dbReference>
<dbReference type="PROSITE" id="PS51257">
    <property type="entry name" value="PROKAR_LIPOPROTEIN"/>
    <property type="match status" value="1"/>
</dbReference>
<dbReference type="EMBL" id="SJKB01000006">
    <property type="protein sequence ID" value="TCC60390.1"/>
    <property type="molecule type" value="Genomic_DNA"/>
</dbReference>
<dbReference type="InterPro" id="IPR025645">
    <property type="entry name" value="DUF4349"/>
</dbReference>